<dbReference type="InterPro" id="IPR036514">
    <property type="entry name" value="SGNH_hydro_sf"/>
</dbReference>
<dbReference type="GO" id="GO:0016788">
    <property type="term" value="F:hydrolase activity, acting on ester bonds"/>
    <property type="evidence" value="ECO:0007669"/>
    <property type="project" value="UniProtKB-ARBA"/>
</dbReference>
<dbReference type="EMBL" id="QNRR01000008">
    <property type="protein sequence ID" value="RBP40362.1"/>
    <property type="molecule type" value="Genomic_DNA"/>
</dbReference>
<gene>
    <name evidence="4" type="ORF">DES53_10869</name>
</gene>
<organism evidence="4 5">
    <name type="scientific">Roseimicrobium gellanilyticum</name>
    <dbReference type="NCBI Taxonomy" id="748857"/>
    <lineage>
        <taxon>Bacteria</taxon>
        <taxon>Pseudomonadati</taxon>
        <taxon>Verrucomicrobiota</taxon>
        <taxon>Verrucomicrobiia</taxon>
        <taxon>Verrucomicrobiales</taxon>
        <taxon>Verrucomicrobiaceae</taxon>
        <taxon>Roseimicrobium</taxon>
    </lineage>
</organism>
<name>A0A366HD24_9BACT</name>
<dbReference type="Pfam" id="PF13472">
    <property type="entry name" value="Lipase_GDSL_2"/>
    <property type="match status" value="1"/>
</dbReference>
<accession>A0A366HD24</accession>
<dbReference type="InterPro" id="IPR013830">
    <property type="entry name" value="SGNH_hydro"/>
</dbReference>
<keyword evidence="5" id="KW-1185">Reference proteome</keyword>
<evidence type="ECO:0000256" key="1">
    <source>
        <dbReference type="ARBA" id="ARBA00038184"/>
    </source>
</evidence>
<evidence type="ECO:0000313" key="4">
    <source>
        <dbReference type="EMBL" id="RBP40362.1"/>
    </source>
</evidence>
<dbReference type="PANTHER" id="PTHR11852:SF0">
    <property type="entry name" value="PLATELET-ACTIVATING FACTOR ACETYLHYDROLASE IB SUBUNIT BETA HOMOLOG"/>
    <property type="match status" value="1"/>
</dbReference>
<comment type="similarity">
    <text evidence="1">Belongs to the 'GDSL' lipolytic enzyme family. Platelet-activating factor acetylhydrolase IB beta/gamma subunits subfamily.</text>
</comment>
<reference evidence="4 5" key="1">
    <citation type="submission" date="2018-06" db="EMBL/GenBank/DDBJ databases">
        <title>Genomic Encyclopedia of Type Strains, Phase IV (KMG-IV): sequencing the most valuable type-strain genomes for metagenomic binning, comparative biology and taxonomic classification.</title>
        <authorList>
            <person name="Goeker M."/>
        </authorList>
    </citation>
    <scope>NUCLEOTIDE SEQUENCE [LARGE SCALE GENOMIC DNA]</scope>
    <source>
        <strain evidence="4 5">DSM 25532</strain>
    </source>
</reference>
<dbReference type="Gene3D" id="3.40.50.1110">
    <property type="entry name" value="SGNH hydrolase"/>
    <property type="match status" value="1"/>
</dbReference>
<dbReference type="RefSeq" id="WP_245958222.1">
    <property type="nucleotide sequence ID" value="NZ_QNRR01000008.1"/>
</dbReference>
<sequence length="239" mass="26180">MKRTAALLALLLSASAHAETPNLATTPLQRPEPGPQARHEKFNAVSKEGKAELVFLGDSITQGWEGAGKAAWEKTWAPLNAANFGIGGDRTENVLWRLENGNFDGLKPKAIVLMIGTNNTGHQKPDGYQSPAKNTAEGVKLILEKLKAKAPQAKILVLAIFPRGATPEDKWRKQNEETNAIIKTFADDKTVFYMDIGSKFLATDGTLTKEIMPDLLHLSPKGYEIWAEAIEPKVKELLK</sequence>
<dbReference type="PANTHER" id="PTHR11852">
    <property type="entry name" value="PLATELET-ACTIVATING FACTOR ACETYLHYDROLASE"/>
    <property type="match status" value="1"/>
</dbReference>
<dbReference type="SUPFAM" id="SSF52266">
    <property type="entry name" value="SGNH hydrolase"/>
    <property type="match status" value="1"/>
</dbReference>
<proteinExistence type="inferred from homology"/>
<comment type="caution">
    <text evidence="4">The sequence shown here is derived from an EMBL/GenBank/DDBJ whole genome shotgun (WGS) entry which is preliminary data.</text>
</comment>
<dbReference type="Proteomes" id="UP000253426">
    <property type="component" value="Unassembled WGS sequence"/>
</dbReference>
<feature type="chain" id="PRO_5016594474" evidence="2">
    <location>
        <begin position="19"/>
        <end position="239"/>
    </location>
</feature>
<feature type="signal peptide" evidence="2">
    <location>
        <begin position="1"/>
        <end position="18"/>
    </location>
</feature>
<evidence type="ECO:0000259" key="3">
    <source>
        <dbReference type="Pfam" id="PF13472"/>
    </source>
</evidence>
<keyword evidence="2" id="KW-0732">Signal</keyword>
<evidence type="ECO:0000256" key="2">
    <source>
        <dbReference type="SAM" id="SignalP"/>
    </source>
</evidence>
<dbReference type="AlphaFoldDB" id="A0A366HD24"/>
<feature type="domain" description="SGNH hydrolase-type esterase" evidence="3">
    <location>
        <begin position="55"/>
        <end position="225"/>
    </location>
</feature>
<evidence type="ECO:0000313" key="5">
    <source>
        <dbReference type="Proteomes" id="UP000253426"/>
    </source>
</evidence>
<protein>
    <submittedName>
        <fullName evidence="4">Lysophospholipase L1-like esterase</fullName>
    </submittedName>
</protein>
<dbReference type="CDD" id="cd01820">
    <property type="entry name" value="PAF_acetylesterase_like"/>
    <property type="match status" value="1"/>
</dbReference>